<keyword evidence="3" id="KW-1185">Reference proteome</keyword>
<proteinExistence type="predicted"/>
<reference evidence="2 3" key="1">
    <citation type="submission" date="2019-07" db="EMBL/GenBank/DDBJ databases">
        <title>Genomes of Cafeteria roenbergensis.</title>
        <authorList>
            <person name="Fischer M.G."/>
            <person name="Hackl T."/>
            <person name="Roman M."/>
        </authorList>
    </citation>
    <scope>NUCLEOTIDE SEQUENCE [LARGE SCALE GENOMIC DNA]</scope>
    <source>
        <strain evidence="2 3">BVI</strain>
    </source>
</reference>
<evidence type="ECO:0000313" key="3">
    <source>
        <dbReference type="Proteomes" id="UP000323011"/>
    </source>
</evidence>
<evidence type="ECO:0000256" key="1">
    <source>
        <dbReference type="SAM" id="SignalP"/>
    </source>
</evidence>
<evidence type="ECO:0000313" key="2">
    <source>
        <dbReference type="EMBL" id="KAA0150597.1"/>
    </source>
</evidence>
<dbReference type="AlphaFoldDB" id="A0A5A8CDB2"/>
<feature type="signal peptide" evidence="1">
    <location>
        <begin position="1"/>
        <end position="34"/>
    </location>
</feature>
<comment type="caution">
    <text evidence="2">The sequence shown here is derived from an EMBL/GenBank/DDBJ whole genome shotgun (WGS) entry which is preliminary data.</text>
</comment>
<sequence length="335" mass="37035">MATHAFRVPCGVLGSRRPWLLPTAALLLAAVALGDGNEQNVLYTWETVVEGCDQVINHGNLAYGQTEDGGRADRLKAVAHQTSLKARNFWDIGQTLDDCLAQAHHNGQLQHNGHQQHNQVLSAHDCKARWEQHVTSQHVGIDAQFLDRDHHYQLAPGWAGIPELGARPDAAQGNSRRISKVGITTAGSLYEAHDKAVERMNDYFGAMLSTMIRLSGNVVCSAEPPRLYGLVYIPNAMGAVSEVEDRTHRALTHFRAWQHGQADTPPDAHACDMSRPLGLVKRLTPRYRQTGTTELNSEHGPYAAQVMFYCTAKFLEATHLADWGEVRTWTIGDNL</sequence>
<protein>
    <submittedName>
        <fullName evidence="2">Uncharacterized protein</fullName>
    </submittedName>
</protein>
<gene>
    <name evidence="2" type="ORF">FNF29_05172</name>
</gene>
<accession>A0A5A8CDB2</accession>
<organism evidence="2 3">
    <name type="scientific">Cafeteria roenbergensis</name>
    <name type="common">Marine flagellate</name>
    <dbReference type="NCBI Taxonomy" id="33653"/>
    <lineage>
        <taxon>Eukaryota</taxon>
        <taxon>Sar</taxon>
        <taxon>Stramenopiles</taxon>
        <taxon>Bigyra</taxon>
        <taxon>Opalozoa</taxon>
        <taxon>Bicosoecida</taxon>
        <taxon>Cafeteriaceae</taxon>
        <taxon>Cafeteria</taxon>
    </lineage>
</organism>
<dbReference type="Proteomes" id="UP000323011">
    <property type="component" value="Unassembled WGS sequence"/>
</dbReference>
<keyword evidence="1" id="KW-0732">Signal</keyword>
<name>A0A5A8CDB2_CAFRO</name>
<feature type="chain" id="PRO_5022815918" evidence="1">
    <location>
        <begin position="35"/>
        <end position="335"/>
    </location>
</feature>
<dbReference type="EMBL" id="VLTN01000033">
    <property type="protein sequence ID" value="KAA0150597.1"/>
    <property type="molecule type" value="Genomic_DNA"/>
</dbReference>